<dbReference type="AlphaFoldDB" id="A0A3B0SGR1"/>
<evidence type="ECO:0000256" key="6">
    <source>
        <dbReference type="SAM" id="MobiDB-lite"/>
    </source>
</evidence>
<dbReference type="InterPro" id="IPR008168">
    <property type="entry name" value="Cyt_C_IC"/>
</dbReference>
<feature type="compositionally biased region" description="Low complexity" evidence="6">
    <location>
        <begin position="227"/>
        <end position="246"/>
    </location>
</feature>
<reference evidence="8" key="1">
    <citation type="submission" date="2018-06" db="EMBL/GenBank/DDBJ databases">
        <authorList>
            <person name="Zhirakovskaya E."/>
        </authorList>
    </citation>
    <scope>NUCLEOTIDE SEQUENCE</scope>
</reference>
<accession>A0A3B0SGR1</accession>
<dbReference type="GO" id="GO:0009055">
    <property type="term" value="F:electron transfer activity"/>
    <property type="evidence" value="ECO:0007669"/>
    <property type="project" value="InterPro"/>
</dbReference>
<dbReference type="PRINTS" id="PR00605">
    <property type="entry name" value="CYTCHROMECIC"/>
</dbReference>
<organism evidence="8">
    <name type="scientific">hydrothermal vent metagenome</name>
    <dbReference type="NCBI Taxonomy" id="652676"/>
    <lineage>
        <taxon>unclassified sequences</taxon>
        <taxon>metagenomes</taxon>
        <taxon>ecological metagenomes</taxon>
    </lineage>
</organism>
<protein>
    <recommendedName>
        <fullName evidence="7">Cytochrome c domain-containing protein</fullName>
    </recommendedName>
</protein>
<evidence type="ECO:0000259" key="7">
    <source>
        <dbReference type="PROSITE" id="PS51007"/>
    </source>
</evidence>
<evidence type="ECO:0000313" key="8">
    <source>
        <dbReference type="EMBL" id="VAW04528.1"/>
    </source>
</evidence>
<dbReference type="EMBL" id="UOEI01000399">
    <property type="protein sequence ID" value="VAW04528.1"/>
    <property type="molecule type" value="Genomic_DNA"/>
</dbReference>
<evidence type="ECO:0000256" key="2">
    <source>
        <dbReference type="ARBA" id="ARBA00022617"/>
    </source>
</evidence>
<dbReference type="GO" id="GO:0005506">
    <property type="term" value="F:iron ion binding"/>
    <property type="evidence" value="ECO:0007669"/>
    <property type="project" value="InterPro"/>
</dbReference>
<evidence type="ECO:0000256" key="3">
    <source>
        <dbReference type="ARBA" id="ARBA00022723"/>
    </source>
</evidence>
<feature type="domain" description="Cytochrome c" evidence="7">
    <location>
        <begin position="348"/>
        <end position="445"/>
    </location>
</feature>
<keyword evidence="2" id="KW-0349">Heme</keyword>
<evidence type="ECO:0000256" key="4">
    <source>
        <dbReference type="ARBA" id="ARBA00022982"/>
    </source>
</evidence>
<dbReference type="InterPro" id="IPR036909">
    <property type="entry name" value="Cyt_c-like_dom_sf"/>
</dbReference>
<keyword evidence="5" id="KW-0408">Iron</keyword>
<dbReference type="GO" id="GO:0020037">
    <property type="term" value="F:heme binding"/>
    <property type="evidence" value="ECO:0007669"/>
    <property type="project" value="InterPro"/>
</dbReference>
<dbReference type="Gene3D" id="1.10.760.10">
    <property type="entry name" value="Cytochrome c-like domain"/>
    <property type="match status" value="1"/>
</dbReference>
<dbReference type="InterPro" id="IPR009056">
    <property type="entry name" value="Cyt_c-like_dom"/>
</dbReference>
<sequence length="465" mass="46439">MDDQLLQQVADVRGMPASLVERSAQARADKTGTTVEAVLREWLGEAGVATDEPEAVESEPITDAPPSAAVEAVPPVAVTTDDLVRLAAETRRMPPKLILASAEARAEHSGSTLERVLADWAGVDLDELKERSAGAGGEPATPAAPEEAIPAAAAAAAPAAPEPAPVATAAVSAGAAMTMDELLAKVAEAKGMPAALAQRSAEARANKTGEPIEAVLAEWAGIDPTTPAAAPEPAAAPAAPAATDTASDGIDSTAEVADTGVPGIEVIEASAQPDEMDSLSDGGTPTKRGSYPLWLAAAFILIPLLAVTYILVSPNGPDCGSGGQLRVDPATGEAVNCDGGTYGETTVDNFAAGGGLYAQCAACHSGDGSGGVGPAFAAGAVLVTFPGGSCSDQISWVSLGTAGWPDPTYGATNKQVGGVGLMPAFGASLTEQQVAQVVLYERVAFGGQPLEDAEIDCGLVEASDG</sequence>
<dbReference type="PROSITE" id="PS51007">
    <property type="entry name" value="CYTC"/>
    <property type="match status" value="1"/>
</dbReference>
<keyword evidence="4" id="KW-0249">Electron transport</keyword>
<keyword evidence="1" id="KW-0813">Transport</keyword>
<evidence type="ECO:0000256" key="5">
    <source>
        <dbReference type="ARBA" id="ARBA00023004"/>
    </source>
</evidence>
<gene>
    <name evidence="8" type="ORF">MNBD_ACTINO01-2166</name>
</gene>
<name>A0A3B0SGR1_9ZZZZ</name>
<proteinExistence type="predicted"/>
<keyword evidence="3" id="KW-0479">Metal-binding</keyword>
<evidence type="ECO:0000256" key="1">
    <source>
        <dbReference type="ARBA" id="ARBA00022448"/>
    </source>
</evidence>
<feature type="region of interest" description="Disordered" evidence="6">
    <location>
        <begin position="227"/>
        <end position="247"/>
    </location>
</feature>
<dbReference type="SUPFAM" id="SSF46626">
    <property type="entry name" value="Cytochrome c"/>
    <property type="match status" value="1"/>
</dbReference>